<dbReference type="Pfam" id="PF14223">
    <property type="entry name" value="Retrotran_gag_2"/>
    <property type="match status" value="1"/>
</dbReference>
<proteinExistence type="predicted"/>
<dbReference type="OrthoDB" id="6779775at2759"/>
<evidence type="ECO:0000313" key="3">
    <source>
        <dbReference type="EMBL" id="KMQ91477.1"/>
    </source>
</evidence>
<protein>
    <submittedName>
        <fullName evidence="3">Zinc knuckle protein</fullName>
    </submittedName>
</protein>
<feature type="domain" description="Retrovirus-related Pol polyprotein from transposon TNT 1-94-like beta-barrel" evidence="1">
    <location>
        <begin position="98"/>
        <end position="142"/>
    </location>
</feature>
<comment type="caution">
    <text evidence="3">The sequence shown here is derived from an EMBL/GenBank/DDBJ whole genome shotgun (WGS) entry which is preliminary data.</text>
</comment>
<sequence length="397" mass="44732">METVELVLEHHEVLEVVTGELKKPVAVDPVTSETQTVYNAEMKEFKKKDTTARLIIIKGLNDANLQLVNTCTNASEIWEKLLAIYEQSSGQRLDRLLVGYGTVIVEMLIDGTWKTNHLKVVWHVPDLVRNLFSVTSTLQKGFKFIGDSKECQIIKDNKIYIVGQTINKLYGLLMRKWDRKGQKGIFVGYCDEKDGYQIWIRDKDTVIRSRDVIFKSKIFLKSTSELKLKTNSVESTVEAKVDEEIDVKEDATSRELEEASCSSGHQSEELQRKLETAVDAPDLQIYLHCEPSNLQNGILKVNEDIKSIVHWAGRNGLTLNSAKTQAIIFGTARYLNAIKLDRLSEIVINGSAIQLSTSVKYLGVTISNTLSWNVHVNNVVKNTHKTIPVKTIQASVT</sequence>
<dbReference type="Pfam" id="PF22936">
    <property type="entry name" value="Pol_BBD"/>
    <property type="match status" value="1"/>
</dbReference>
<dbReference type="AlphaFoldDB" id="A0A0J7KMF3"/>
<name>A0A0J7KMF3_LASNI</name>
<feature type="domain" description="Retroviral polymerase SH3-like" evidence="2">
    <location>
        <begin position="175"/>
        <end position="222"/>
    </location>
</feature>
<evidence type="ECO:0000259" key="2">
    <source>
        <dbReference type="Pfam" id="PF25597"/>
    </source>
</evidence>
<organism evidence="3 4">
    <name type="scientific">Lasius niger</name>
    <name type="common">Black garden ant</name>
    <dbReference type="NCBI Taxonomy" id="67767"/>
    <lineage>
        <taxon>Eukaryota</taxon>
        <taxon>Metazoa</taxon>
        <taxon>Ecdysozoa</taxon>
        <taxon>Arthropoda</taxon>
        <taxon>Hexapoda</taxon>
        <taxon>Insecta</taxon>
        <taxon>Pterygota</taxon>
        <taxon>Neoptera</taxon>
        <taxon>Endopterygota</taxon>
        <taxon>Hymenoptera</taxon>
        <taxon>Apocrita</taxon>
        <taxon>Aculeata</taxon>
        <taxon>Formicoidea</taxon>
        <taxon>Formicidae</taxon>
        <taxon>Formicinae</taxon>
        <taxon>Lasius</taxon>
        <taxon>Lasius</taxon>
    </lineage>
</organism>
<gene>
    <name evidence="3" type="ORF">RF55_8645</name>
</gene>
<dbReference type="STRING" id="67767.A0A0J7KMF3"/>
<reference evidence="3 4" key="1">
    <citation type="submission" date="2015-04" db="EMBL/GenBank/DDBJ databases">
        <title>Lasius niger genome sequencing.</title>
        <authorList>
            <person name="Konorov E.A."/>
            <person name="Nikitin M.A."/>
            <person name="Kirill M.V."/>
            <person name="Chang P."/>
        </authorList>
    </citation>
    <scope>NUCLEOTIDE SEQUENCE [LARGE SCALE GENOMIC DNA]</scope>
    <source>
        <tissue evidence="3">Whole</tissue>
    </source>
</reference>
<dbReference type="InterPro" id="IPR054722">
    <property type="entry name" value="PolX-like_BBD"/>
</dbReference>
<dbReference type="EMBL" id="LBMM01005482">
    <property type="protein sequence ID" value="KMQ91477.1"/>
    <property type="molecule type" value="Genomic_DNA"/>
</dbReference>
<evidence type="ECO:0000259" key="1">
    <source>
        <dbReference type="Pfam" id="PF22936"/>
    </source>
</evidence>
<accession>A0A0J7KMF3</accession>
<dbReference type="InterPro" id="IPR057670">
    <property type="entry name" value="SH3_retrovirus"/>
</dbReference>
<dbReference type="Proteomes" id="UP000036403">
    <property type="component" value="Unassembled WGS sequence"/>
</dbReference>
<dbReference type="Pfam" id="PF25597">
    <property type="entry name" value="SH3_retrovirus"/>
    <property type="match status" value="1"/>
</dbReference>
<dbReference type="PaxDb" id="67767-A0A0J7KMF3"/>
<evidence type="ECO:0000313" key="4">
    <source>
        <dbReference type="Proteomes" id="UP000036403"/>
    </source>
</evidence>
<keyword evidence="4" id="KW-1185">Reference proteome</keyword>